<accession>A0AAE3GJI8</accession>
<gene>
    <name evidence="3" type="ORF">LX83_005387</name>
</gene>
<dbReference type="RefSeq" id="WP_253776431.1">
    <property type="nucleotide sequence ID" value="NZ_JAMTCK010000014.1"/>
</dbReference>
<reference evidence="3" key="1">
    <citation type="submission" date="2022-06" db="EMBL/GenBank/DDBJ databases">
        <title>Genomic Encyclopedia of Archaeal and Bacterial Type Strains, Phase II (KMG-II): from individual species to whole genera.</title>
        <authorList>
            <person name="Goeker M."/>
        </authorList>
    </citation>
    <scope>NUCLEOTIDE SEQUENCE</scope>
    <source>
        <strain evidence="3">DSM 43935</strain>
    </source>
</reference>
<protein>
    <submittedName>
        <fullName evidence="3">Conserved protein YkwD, contains CAP (CSP/antigen 5/PR1) domain</fullName>
    </submittedName>
</protein>
<name>A0AAE3GJI8_9PSEU</name>
<feature type="chain" id="PRO_5042278662" evidence="1">
    <location>
        <begin position="31"/>
        <end position="187"/>
    </location>
</feature>
<dbReference type="Gene3D" id="3.40.33.10">
    <property type="entry name" value="CAP"/>
    <property type="match status" value="1"/>
</dbReference>
<dbReference type="PANTHER" id="PTHR31157:SF1">
    <property type="entry name" value="SCP DOMAIN-CONTAINING PROTEIN"/>
    <property type="match status" value="1"/>
</dbReference>
<dbReference type="CDD" id="cd05379">
    <property type="entry name" value="CAP_bacterial"/>
    <property type="match status" value="1"/>
</dbReference>
<feature type="signal peptide" evidence="1">
    <location>
        <begin position="1"/>
        <end position="30"/>
    </location>
</feature>
<evidence type="ECO:0000313" key="3">
    <source>
        <dbReference type="EMBL" id="MCP2168509.1"/>
    </source>
</evidence>
<sequence length="187" mass="20268">MRDATFTRAAAGVALSVAALLGATAPTAPAATGDAPQTGVFTQVRPAASADEDQLAGYLIDEHRRVCGTTLRRDDRLNNLATHHSQYMAGLNNGNGVLTHEDPWGDLNSRFRHVGYQPRWVGETVYWGSGTNRGPHAVMYAPNYGWMNSPPHRAIIQNCRYTDFGVGSAVPYSATGKTFWTAEFGSR</sequence>
<dbReference type="InterPro" id="IPR035940">
    <property type="entry name" value="CAP_sf"/>
</dbReference>
<evidence type="ECO:0000313" key="4">
    <source>
        <dbReference type="Proteomes" id="UP001206128"/>
    </source>
</evidence>
<keyword evidence="1" id="KW-0732">Signal</keyword>
<dbReference type="AlphaFoldDB" id="A0AAE3GJI8"/>
<evidence type="ECO:0000259" key="2">
    <source>
        <dbReference type="Pfam" id="PF00188"/>
    </source>
</evidence>
<organism evidence="3 4">
    <name type="scientific">Goodfellowiella coeruleoviolacea</name>
    <dbReference type="NCBI Taxonomy" id="334858"/>
    <lineage>
        <taxon>Bacteria</taxon>
        <taxon>Bacillati</taxon>
        <taxon>Actinomycetota</taxon>
        <taxon>Actinomycetes</taxon>
        <taxon>Pseudonocardiales</taxon>
        <taxon>Pseudonocardiaceae</taxon>
        <taxon>Goodfellowiella</taxon>
    </lineage>
</organism>
<evidence type="ECO:0000256" key="1">
    <source>
        <dbReference type="SAM" id="SignalP"/>
    </source>
</evidence>
<comment type="caution">
    <text evidence="3">The sequence shown here is derived from an EMBL/GenBank/DDBJ whole genome shotgun (WGS) entry which is preliminary data.</text>
</comment>
<dbReference type="InterPro" id="IPR014044">
    <property type="entry name" value="CAP_dom"/>
</dbReference>
<dbReference type="EMBL" id="JAMTCK010000014">
    <property type="protein sequence ID" value="MCP2168509.1"/>
    <property type="molecule type" value="Genomic_DNA"/>
</dbReference>
<proteinExistence type="predicted"/>
<dbReference type="Pfam" id="PF00188">
    <property type="entry name" value="CAP"/>
    <property type="match status" value="1"/>
</dbReference>
<dbReference type="SUPFAM" id="SSF55797">
    <property type="entry name" value="PR-1-like"/>
    <property type="match status" value="1"/>
</dbReference>
<dbReference type="Proteomes" id="UP001206128">
    <property type="component" value="Unassembled WGS sequence"/>
</dbReference>
<keyword evidence="4" id="KW-1185">Reference proteome</keyword>
<dbReference type="PANTHER" id="PTHR31157">
    <property type="entry name" value="SCP DOMAIN-CONTAINING PROTEIN"/>
    <property type="match status" value="1"/>
</dbReference>
<feature type="domain" description="SCP" evidence="2">
    <location>
        <begin position="70"/>
        <end position="184"/>
    </location>
</feature>